<keyword evidence="3" id="KW-1185">Reference proteome</keyword>
<evidence type="ECO:0000313" key="2">
    <source>
        <dbReference type="EMBL" id="EOA34887.1"/>
    </source>
</evidence>
<dbReference type="Proteomes" id="UP000029121">
    <property type="component" value="Unassembled WGS sequence"/>
</dbReference>
<gene>
    <name evidence="2" type="ORF">CARUB_v10022471mg</name>
</gene>
<name>R0GGA4_9BRAS</name>
<sequence>MKQKQTKVVFLFLALIFASIIRASESAPPVIYCSTNKINNVPGCYNALKLLGLKTDIRGLSKECCRAVFTTLPTTCFLKVTGDISIPITIFKDVCDIVPSAVKPSS</sequence>
<protein>
    <recommendedName>
        <fullName evidence="4">Bifunctional inhibitor/plant lipid transfer protein/seed storage helical domain-containing protein</fullName>
    </recommendedName>
</protein>
<organism evidence="2 3">
    <name type="scientific">Capsella rubella</name>
    <dbReference type="NCBI Taxonomy" id="81985"/>
    <lineage>
        <taxon>Eukaryota</taxon>
        <taxon>Viridiplantae</taxon>
        <taxon>Streptophyta</taxon>
        <taxon>Embryophyta</taxon>
        <taxon>Tracheophyta</taxon>
        <taxon>Spermatophyta</taxon>
        <taxon>Magnoliopsida</taxon>
        <taxon>eudicotyledons</taxon>
        <taxon>Gunneridae</taxon>
        <taxon>Pentapetalae</taxon>
        <taxon>rosids</taxon>
        <taxon>malvids</taxon>
        <taxon>Brassicales</taxon>
        <taxon>Brassicaceae</taxon>
        <taxon>Camelineae</taxon>
        <taxon>Capsella</taxon>
    </lineage>
</organism>
<evidence type="ECO:0000256" key="1">
    <source>
        <dbReference type="SAM" id="SignalP"/>
    </source>
</evidence>
<evidence type="ECO:0000313" key="3">
    <source>
        <dbReference type="Proteomes" id="UP000029121"/>
    </source>
</evidence>
<proteinExistence type="predicted"/>
<keyword evidence="1" id="KW-0732">Signal</keyword>
<dbReference type="EMBL" id="KB870806">
    <property type="protein sequence ID" value="EOA34887.1"/>
    <property type="molecule type" value="Genomic_DNA"/>
</dbReference>
<evidence type="ECO:0008006" key="4">
    <source>
        <dbReference type="Google" id="ProtNLM"/>
    </source>
</evidence>
<feature type="signal peptide" evidence="1">
    <location>
        <begin position="1"/>
        <end position="26"/>
    </location>
</feature>
<dbReference type="AlphaFoldDB" id="R0GGA4"/>
<accession>R0GGA4</accession>
<feature type="chain" id="PRO_5004351277" description="Bifunctional inhibitor/plant lipid transfer protein/seed storage helical domain-containing protein" evidence="1">
    <location>
        <begin position="27"/>
        <end position="106"/>
    </location>
</feature>
<reference evidence="3" key="1">
    <citation type="journal article" date="2013" name="Nat. Genet.">
        <title>The Capsella rubella genome and the genomic consequences of rapid mating system evolution.</title>
        <authorList>
            <person name="Slotte T."/>
            <person name="Hazzouri K.M."/>
            <person name="Agren J.A."/>
            <person name="Koenig D."/>
            <person name="Maumus F."/>
            <person name="Guo Y.L."/>
            <person name="Steige K."/>
            <person name="Platts A.E."/>
            <person name="Escobar J.S."/>
            <person name="Newman L.K."/>
            <person name="Wang W."/>
            <person name="Mandakova T."/>
            <person name="Vello E."/>
            <person name="Smith L.M."/>
            <person name="Henz S.R."/>
            <person name="Steffen J."/>
            <person name="Takuno S."/>
            <person name="Brandvain Y."/>
            <person name="Coop G."/>
            <person name="Andolfatto P."/>
            <person name="Hu T.T."/>
            <person name="Blanchette M."/>
            <person name="Clark R.M."/>
            <person name="Quesneville H."/>
            <person name="Nordborg M."/>
            <person name="Gaut B.S."/>
            <person name="Lysak M.A."/>
            <person name="Jenkins J."/>
            <person name="Grimwood J."/>
            <person name="Chapman J."/>
            <person name="Prochnik S."/>
            <person name="Shu S."/>
            <person name="Rokhsar D."/>
            <person name="Schmutz J."/>
            <person name="Weigel D."/>
            <person name="Wright S.I."/>
        </authorList>
    </citation>
    <scope>NUCLEOTIDE SEQUENCE [LARGE SCALE GENOMIC DNA]</scope>
    <source>
        <strain evidence="3">cv. Monte Gargano</strain>
    </source>
</reference>